<sequence>MPNDQAQDFKGVSVMPFAKRYDNFIGGKWVAPKAGRYFTNTTPITGGDIGEIARSDADDVEAALDAAHAAADKWGQTSTTERSNILLKIADRMEQNLELLATAETWDNGKPIRETMAADLPLAIDHFRYFAGVLRAQEGGISEIDHDTIAYHFHEPLGVVGQIIPWNFPLLMATWKLAPALAAGNCVVLKPAEQTPAGIMVWVNLIGDLLPAGVLNIVNGFGLEAGKPLASSNRIAKIAFTGETTTGRLISQYASENLIPVTLELGGKSPNIFFEDVAREDDDFFDKALEGFTMFALNQGEVCTCPSRALVHESIYDRFMERALERVKAIKQGDPRESDTMIGAQASSEQKEKILSYFDIGQKEGAEVLTGGKAADLGGELSSGYYIEPTVLKGNNKMRVFQEEIFGPVVSVTTFKTQEEALEIANDTLYGLGAGVWSREANTCYRFGRAIKAGRVWTNCYHAYPAHAAFGGYKQSGIGRENHRMMLDHYQQTKNMLVSYSPKKLGFF</sequence>
<dbReference type="InterPro" id="IPR016163">
    <property type="entry name" value="Ald_DH_C"/>
</dbReference>
<accession>A0ABT1MLX2</accession>
<evidence type="ECO:0000256" key="2">
    <source>
        <dbReference type="PROSITE-ProRule" id="PRU10007"/>
    </source>
</evidence>
<dbReference type="Gene3D" id="3.40.605.10">
    <property type="entry name" value="Aldehyde Dehydrogenase, Chain A, domain 1"/>
    <property type="match status" value="1"/>
</dbReference>
<keyword evidence="1 3" id="KW-0560">Oxidoreductase</keyword>
<comment type="similarity">
    <text evidence="3">Belongs to the aldehyde dehydrogenase family.</text>
</comment>
<dbReference type="Pfam" id="PF00171">
    <property type="entry name" value="Aldedh"/>
    <property type="match status" value="1"/>
</dbReference>
<dbReference type="RefSeq" id="WP_255328250.1">
    <property type="nucleotide sequence ID" value="NZ_JAKZEU010000001.1"/>
</dbReference>
<dbReference type="EMBL" id="JAKZEU010000001">
    <property type="protein sequence ID" value="MCQ0969299.1"/>
    <property type="molecule type" value="Genomic_DNA"/>
</dbReference>
<dbReference type="InterPro" id="IPR016160">
    <property type="entry name" value="Ald_DH_CS_CYS"/>
</dbReference>
<dbReference type="PANTHER" id="PTHR43111">
    <property type="entry name" value="ALDEHYDE DEHYDROGENASE B-RELATED"/>
    <property type="match status" value="1"/>
</dbReference>
<dbReference type="InterPro" id="IPR016162">
    <property type="entry name" value="Ald_DH_N"/>
</dbReference>
<dbReference type="Gene3D" id="3.40.309.10">
    <property type="entry name" value="Aldehyde Dehydrogenase, Chain A, domain 2"/>
    <property type="match status" value="1"/>
</dbReference>
<evidence type="ECO:0000313" key="5">
    <source>
        <dbReference type="EMBL" id="MCQ0969299.1"/>
    </source>
</evidence>
<dbReference type="InterPro" id="IPR029510">
    <property type="entry name" value="Ald_DH_CS_GLU"/>
</dbReference>
<dbReference type="PANTHER" id="PTHR43111:SF1">
    <property type="entry name" value="ALDEHYDE DEHYDROGENASE B-RELATED"/>
    <property type="match status" value="1"/>
</dbReference>
<protein>
    <submittedName>
        <fullName evidence="5">Aldehyde dehydrogenase family protein</fullName>
    </submittedName>
</protein>
<name>A0ABT1MLX2_9RHOB</name>
<keyword evidence="6" id="KW-1185">Reference proteome</keyword>
<evidence type="ECO:0000259" key="4">
    <source>
        <dbReference type="Pfam" id="PF00171"/>
    </source>
</evidence>
<feature type="domain" description="Aldehyde dehydrogenase" evidence="4">
    <location>
        <begin position="29"/>
        <end position="495"/>
    </location>
</feature>
<dbReference type="InterPro" id="IPR015590">
    <property type="entry name" value="Aldehyde_DH_dom"/>
</dbReference>
<geneLocation type="plasmid" evidence="5">
    <name>unnamed1</name>
</geneLocation>
<evidence type="ECO:0000256" key="1">
    <source>
        <dbReference type="ARBA" id="ARBA00023002"/>
    </source>
</evidence>
<dbReference type="PROSITE" id="PS00070">
    <property type="entry name" value="ALDEHYDE_DEHYDR_CYS"/>
    <property type="match status" value="1"/>
</dbReference>
<dbReference type="PROSITE" id="PS00687">
    <property type="entry name" value="ALDEHYDE_DEHYDR_GLU"/>
    <property type="match status" value="1"/>
</dbReference>
<proteinExistence type="inferred from homology"/>
<dbReference type="Proteomes" id="UP001203945">
    <property type="component" value="Unassembled WGS sequence"/>
</dbReference>
<dbReference type="InterPro" id="IPR016161">
    <property type="entry name" value="Ald_DH/histidinol_DH"/>
</dbReference>
<keyword evidence="5" id="KW-0614">Plasmid</keyword>
<comment type="caution">
    <text evidence="5">The sequence shown here is derived from an EMBL/GenBank/DDBJ whole genome shotgun (WGS) entry which is preliminary data.</text>
</comment>
<gene>
    <name evidence="5" type="ORF">MLD63_02455</name>
</gene>
<dbReference type="SUPFAM" id="SSF53720">
    <property type="entry name" value="ALDH-like"/>
    <property type="match status" value="1"/>
</dbReference>
<evidence type="ECO:0000313" key="6">
    <source>
        <dbReference type="Proteomes" id="UP001203945"/>
    </source>
</evidence>
<reference evidence="5 6" key="1">
    <citation type="submission" date="2022-03" db="EMBL/GenBank/DDBJ databases">
        <authorList>
            <person name="He Y."/>
        </authorList>
    </citation>
    <scope>NUCLEOTIDE SEQUENCE [LARGE SCALE GENOMIC DNA]</scope>
    <source>
        <strain evidence="5 6">TK19116</strain>
        <plasmid evidence="5">unnamed1</plasmid>
    </source>
</reference>
<organism evidence="5 6">
    <name type="scientific">Paracoccus albicereus</name>
    <dbReference type="NCBI Taxonomy" id="2922394"/>
    <lineage>
        <taxon>Bacteria</taxon>
        <taxon>Pseudomonadati</taxon>
        <taxon>Pseudomonadota</taxon>
        <taxon>Alphaproteobacteria</taxon>
        <taxon>Rhodobacterales</taxon>
        <taxon>Paracoccaceae</taxon>
        <taxon>Paracoccus</taxon>
    </lineage>
</organism>
<feature type="active site" evidence="2">
    <location>
        <position position="264"/>
    </location>
</feature>
<evidence type="ECO:0000256" key="3">
    <source>
        <dbReference type="RuleBase" id="RU003345"/>
    </source>
</evidence>